<sequence length="90" mass="9944">MGKAFKVLSSGFCFTLLFALVVLITPIILMVSGNTDFKTELSFLGLELYRIEIADTQFISKASTFGCLLAFIFGVAMHFTINYVTAAFKK</sequence>
<accession>A0ABU8HC04</accession>
<feature type="transmembrane region" description="Helical" evidence="1">
    <location>
        <begin position="12"/>
        <end position="31"/>
    </location>
</feature>
<dbReference type="EMBL" id="JBBAXC010000005">
    <property type="protein sequence ID" value="MEI5906864.1"/>
    <property type="molecule type" value="Genomic_DNA"/>
</dbReference>
<dbReference type="RefSeq" id="WP_336586306.1">
    <property type="nucleotide sequence ID" value="NZ_JBBAXC010000005.1"/>
</dbReference>
<gene>
    <name evidence="2" type="ORF">WAK64_07305</name>
</gene>
<keyword evidence="1" id="KW-0472">Membrane</keyword>
<reference evidence="2 3" key="1">
    <citation type="journal article" date="2018" name="J. Microbiol.">
        <title>Bacillus spongiae sp. nov., isolated from sponge of Jeju Island.</title>
        <authorList>
            <person name="Lee G.E."/>
            <person name="Im W.T."/>
            <person name="Park J.S."/>
        </authorList>
    </citation>
    <scope>NUCLEOTIDE SEQUENCE [LARGE SCALE GENOMIC DNA]</scope>
    <source>
        <strain evidence="2 3">135PIL107-10</strain>
    </source>
</reference>
<name>A0ABU8HC04_9BACI</name>
<evidence type="ECO:0000313" key="3">
    <source>
        <dbReference type="Proteomes" id="UP001312865"/>
    </source>
</evidence>
<protein>
    <submittedName>
        <fullName evidence="2">Uncharacterized protein</fullName>
    </submittedName>
</protein>
<proteinExistence type="predicted"/>
<organism evidence="2 3">
    <name type="scientific">Bacillus spongiae</name>
    <dbReference type="NCBI Taxonomy" id="2683610"/>
    <lineage>
        <taxon>Bacteria</taxon>
        <taxon>Bacillati</taxon>
        <taxon>Bacillota</taxon>
        <taxon>Bacilli</taxon>
        <taxon>Bacillales</taxon>
        <taxon>Bacillaceae</taxon>
        <taxon>Bacillus</taxon>
    </lineage>
</organism>
<evidence type="ECO:0000256" key="1">
    <source>
        <dbReference type="SAM" id="Phobius"/>
    </source>
</evidence>
<keyword evidence="1" id="KW-0812">Transmembrane</keyword>
<dbReference type="Proteomes" id="UP001312865">
    <property type="component" value="Unassembled WGS sequence"/>
</dbReference>
<keyword evidence="1" id="KW-1133">Transmembrane helix</keyword>
<comment type="caution">
    <text evidence="2">The sequence shown here is derived from an EMBL/GenBank/DDBJ whole genome shotgun (WGS) entry which is preliminary data.</text>
</comment>
<evidence type="ECO:0000313" key="2">
    <source>
        <dbReference type="EMBL" id="MEI5906864.1"/>
    </source>
</evidence>
<feature type="transmembrane region" description="Helical" evidence="1">
    <location>
        <begin position="62"/>
        <end position="84"/>
    </location>
</feature>
<keyword evidence="3" id="KW-1185">Reference proteome</keyword>